<dbReference type="Gene3D" id="3.30.559.10">
    <property type="entry name" value="Chloramphenicol acetyltransferase-like domain"/>
    <property type="match status" value="2"/>
</dbReference>
<evidence type="ECO:0000313" key="3">
    <source>
        <dbReference type="EMBL" id="TVU17350.1"/>
    </source>
</evidence>
<evidence type="ECO:0000256" key="1">
    <source>
        <dbReference type="ARBA" id="ARBA00022679"/>
    </source>
</evidence>
<dbReference type="Gramene" id="TVU17350">
    <property type="protein sequence ID" value="TVU17350"/>
    <property type="gene ID" value="EJB05_33378"/>
</dbReference>
<name>A0A5J9U2G6_9POAL</name>
<dbReference type="Pfam" id="PF02458">
    <property type="entry name" value="Transferase"/>
    <property type="match status" value="1"/>
</dbReference>
<dbReference type="InterPro" id="IPR023213">
    <property type="entry name" value="CAT-like_dom_sf"/>
</dbReference>
<organism evidence="3 4">
    <name type="scientific">Eragrostis curvula</name>
    <name type="common">weeping love grass</name>
    <dbReference type="NCBI Taxonomy" id="38414"/>
    <lineage>
        <taxon>Eukaryota</taxon>
        <taxon>Viridiplantae</taxon>
        <taxon>Streptophyta</taxon>
        <taxon>Embryophyta</taxon>
        <taxon>Tracheophyta</taxon>
        <taxon>Spermatophyta</taxon>
        <taxon>Magnoliopsida</taxon>
        <taxon>Liliopsida</taxon>
        <taxon>Poales</taxon>
        <taxon>Poaceae</taxon>
        <taxon>PACMAD clade</taxon>
        <taxon>Chloridoideae</taxon>
        <taxon>Eragrostideae</taxon>
        <taxon>Eragrostidinae</taxon>
        <taxon>Eragrostis</taxon>
    </lineage>
</organism>
<dbReference type="OrthoDB" id="1862401at2759"/>
<keyword evidence="2" id="KW-0012">Acyltransferase</keyword>
<comment type="caution">
    <text evidence="3">The sequence shown here is derived from an EMBL/GenBank/DDBJ whole genome shotgun (WGS) entry which is preliminary data.</text>
</comment>
<dbReference type="AlphaFoldDB" id="A0A5J9U2G6"/>
<proteinExistence type="predicted"/>
<evidence type="ECO:0000313" key="4">
    <source>
        <dbReference type="Proteomes" id="UP000324897"/>
    </source>
</evidence>
<dbReference type="InterPro" id="IPR051504">
    <property type="entry name" value="Plant_metabolite_acyltrans"/>
</dbReference>
<dbReference type="PANTHER" id="PTHR31625">
    <property type="match status" value="1"/>
</dbReference>
<dbReference type="GO" id="GO:0016747">
    <property type="term" value="F:acyltransferase activity, transferring groups other than amino-acyl groups"/>
    <property type="evidence" value="ECO:0007669"/>
    <property type="project" value="UniProtKB-ARBA"/>
</dbReference>
<accession>A0A5J9U2G6</accession>
<dbReference type="EMBL" id="RWGY01000029">
    <property type="protein sequence ID" value="TVU17350.1"/>
    <property type="molecule type" value="Genomic_DNA"/>
</dbReference>
<evidence type="ECO:0000256" key="2">
    <source>
        <dbReference type="ARBA" id="ARBA00023315"/>
    </source>
</evidence>
<reference evidence="3 4" key="1">
    <citation type="journal article" date="2019" name="Sci. Rep.">
        <title>A high-quality genome of Eragrostis curvula grass provides insights into Poaceae evolution and supports new strategies to enhance forage quality.</title>
        <authorList>
            <person name="Carballo J."/>
            <person name="Santos B.A.C.M."/>
            <person name="Zappacosta D."/>
            <person name="Garbus I."/>
            <person name="Selva J.P."/>
            <person name="Gallo C.A."/>
            <person name="Diaz A."/>
            <person name="Albertini E."/>
            <person name="Caccamo M."/>
            <person name="Echenique V."/>
        </authorList>
    </citation>
    <scope>NUCLEOTIDE SEQUENCE [LARGE SCALE GENOMIC DNA]</scope>
    <source>
        <strain evidence="4">cv. Victoria</strain>
        <tissue evidence="3">Leaf</tissue>
    </source>
</reference>
<feature type="non-terminal residue" evidence="3">
    <location>
        <position position="1"/>
    </location>
</feature>
<protein>
    <submittedName>
        <fullName evidence="3">Uncharacterized protein</fullName>
    </submittedName>
</protein>
<keyword evidence="1" id="KW-0808">Transferase</keyword>
<sequence length="492" mass="52332">MAPQPEFRVLDTENVLITSPTPDGDGEGDGAPTVACAVPLTFFDVKWLHLPPVERVLLYRLPDDADADAILSNLKASLSHALRAFYPLAGRVRLAAPAVGRTTDVVVRHELFYQPGDGVQFTTAEYDADVDDLASDEVRVAAVAPLAPPLPEGNAVLAVQVTILRRGVAVGVTIHHSACDGRSSTHFLHTWASAAAACAAAADGGGDKRLPAAKVIDDDPPVIDVDRTLVPDPRGLYDTYLNCMPPIARSPELEFVRSKQPPAADVAVATFTLSAEALQSVRSAVAREAARRGHALSPRCSPLVAAYGLMWWCHCHAVKRSSSNSSSKYYFLFSVDQRARFKPAPLPDRYFGNCMCPAIATAARDEMIAGEDDVAGGLYAACAAVAAAIEEEVGEGAQEERWDGCVARVKHAVANGTLSVAGSPRFRVYHLDFGFGRPIKVHMVSVAKAGAISVADARAGGRGLELGVSLPPDAMDRLRSCFAKAMDACLRQ</sequence>
<dbReference type="Proteomes" id="UP000324897">
    <property type="component" value="Chromosome 7"/>
</dbReference>
<gene>
    <name evidence="3" type="ORF">EJB05_33378</name>
</gene>
<keyword evidence="4" id="KW-1185">Reference proteome</keyword>